<evidence type="ECO:0000313" key="1">
    <source>
        <dbReference type="EMBL" id="NNJ26051.1"/>
    </source>
</evidence>
<gene>
    <name evidence="1" type="ORF">LzC2_21300</name>
</gene>
<dbReference type="Proteomes" id="UP000609651">
    <property type="component" value="Unassembled WGS sequence"/>
</dbReference>
<organism evidence="1 2">
    <name type="scientific">Alienimonas chondri</name>
    <dbReference type="NCBI Taxonomy" id="2681879"/>
    <lineage>
        <taxon>Bacteria</taxon>
        <taxon>Pseudomonadati</taxon>
        <taxon>Planctomycetota</taxon>
        <taxon>Planctomycetia</taxon>
        <taxon>Planctomycetales</taxon>
        <taxon>Planctomycetaceae</taxon>
        <taxon>Alienimonas</taxon>
    </lineage>
</organism>
<keyword evidence="2" id="KW-1185">Reference proteome</keyword>
<protein>
    <submittedName>
        <fullName evidence="1">Uncharacterized protein</fullName>
    </submittedName>
</protein>
<reference evidence="1 2" key="1">
    <citation type="journal article" date="2020" name="Syst. Appl. Microbiol.">
        <title>Alienimonas chondri sp. nov., a novel planctomycete isolated from the biofilm of the red alga Chondrus crispus.</title>
        <authorList>
            <person name="Vitorino I."/>
            <person name="Albuquerque L."/>
            <person name="Wiegand S."/>
            <person name="Kallscheuer N."/>
            <person name="da Costa M.S."/>
            <person name="Lobo-da-Cunha A."/>
            <person name="Jogler C."/>
            <person name="Lage O.M."/>
        </authorList>
    </citation>
    <scope>NUCLEOTIDE SEQUENCE [LARGE SCALE GENOMIC DNA]</scope>
    <source>
        <strain evidence="1 2">LzC2</strain>
    </source>
</reference>
<evidence type="ECO:0000313" key="2">
    <source>
        <dbReference type="Proteomes" id="UP000609651"/>
    </source>
</evidence>
<sequence>MKFFDVSRPTEWKWPAVAFVFVSGVLVVVNAVPYDSMGIGIETRGWPLKYWSRSLVGSWFDVSLLAADVAFCATLSVIAASLTRAVLILGEESTDADEAVRD</sequence>
<accession>A0ABX1VDL6</accession>
<comment type="caution">
    <text evidence="1">The sequence shown here is derived from an EMBL/GenBank/DDBJ whole genome shotgun (WGS) entry which is preliminary data.</text>
</comment>
<dbReference type="EMBL" id="WTPX01000060">
    <property type="protein sequence ID" value="NNJ26051.1"/>
    <property type="molecule type" value="Genomic_DNA"/>
</dbReference>
<dbReference type="RefSeq" id="WP_171186678.1">
    <property type="nucleotide sequence ID" value="NZ_WTPX01000060.1"/>
</dbReference>
<name>A0ABX1VDL6_9PLAN</name>
<proteinExistence type="predicted"/>